<proteinExistence type="predicted"/>
<accession>A0A511YJK1</accession>
<keyword evidence="2" id="KW-1185">Reference proteome</keyword>
<gene>
    <name evidence="1" type="ORF">CHA01nite_10940</name>
</gene>
<dbReference type="Proteomes" id="UP000321863">
    <property type="component" value="Unassembled WGS sequence"/>
</dbReference>
<dbReference type="AlphaFoldDB" id="A0A511YJK1"/>
<dbReference type="Gene3D" id="3.30.530.20">
    <property type="match status" value="1"/>
</dbReference>
<organism evidence="1 2">
    <name type="scientific">Chryseobacterium hagamense</name>
    <dbReference type="NCBI Taxonomy" id="395935"/>
    <lineage>
        <taxon>Bacteria</taxon>
        <taxon>Pseudomonadati</taxon>
        <taxon>Bacteroidota</taxon>
        <taxon>Flavobacteriia</taxon>
        <taxon>Flavobacteriales</taxon>
        <taxon>Weeksellaceae</taxon>
        <taxon>Chryseobacterium group</taxon>
        <taxon>Chryseobacterium</taxon>
    </lineage>
</organism>
<evidence type="ECO:0000313" key="1">
    <source>
        <dbReference type="EMBL" id="GEN75354.1"/>
    </source>
</evidence>
<comment type="caution">
    <text evidence="1">The sequence shown here is derived from an EMBL/GenBank/DDBJ whole genome shotgun (WGS) entry which is preliminary data.</text>
</comment>
<dbReference type="OrthoDB" id="9801773at2"/>
<evidence type="ECO:0000313" key="2">
    <source>
        <dbReference type="Proteomes" id="UP000321863"/>
    </source>
</evidence>
<name>A0A511YJK1_9FLAO</name>
<evidence type="ECO:0008006" key="3">
    <source>
        <dbReference type="Google" id="ProtNLM"/>
    </source>
</evidence>
<sequence>MSVIRLHTRIEADIRKVFDLARDIDLHQKSTFRTGEKAIAGRTSGLIELGETVTWKARHLGVTQTLTTKIVAMQKPYHFTDIMLKGTFRSMKHQHLFRQEGRYTIMKDIFEFESPLGIIGKVFNAIFLKNYMKKFLLERNRLIKSTAEAKV</sequence>
<reference evidence="1 2" key="1">
    <citation type="submission" date="2019-07" db="EMBL/GenBank/DDBJ databases">
        <title>Whole genome shotgun sequence of Chryseobacterium hagamense NBRC 105253.</title>
        <authorList>
            <person name="Hosoyama A."/>
            <person name="Uohara A."/>
            <person name="Ohji S."/>
            <person name="Ichikawa N."/>
        </authorList>
    </citation>
    <scope>NUCLEOTIDE SEQUENCE [LARGE SCALE GENOMIC DNA]</scope>
    <source>
        <strain evidence="1 2">NBRC 105253</strain>
    </source>
</reference>
<dbReference type="CDD" id="cd07820">
    <property type="entry name" value="SRPBCC_3"/>
    <property type="match status" value="1"/>
</dbReference>
<dbReference type="EMBL" id="BJYJ01000003">
    <property type="protein sequence ID" value="GEN75354.1"/>
    <property type="molecule type" value="Genomic_DNA"/>
</dbReference>
<dbReference type="InterPro" id="IPR023393">
    <property type="entry name" value="START-like_dom_sf"/>
</dbReference>
<protein>
    <recommendedName>
        <fullName evidence="3">Cell division protein</fullName>
    </recommendedName>
</protein>
<dbReference type="RefSeq" id="WP_146940313.1">
    <property type="nucleotide sequence ID" value="NZ_BJYJ01000003.1"/>
</dbReference>
<dbReference type="SUPFAM" id="SSF55961">
    <property type="entry name" value="Bet v1-like"/>
    <property type="match status" value="1"/>
</dbReference>